<accession>A0A0C3DSZ4</accession>
<gene>
    <name evidence="1" type="ORF">SCLCIDRAFT_687478</name>
</gene>
<reference evidence="1 2" key="1">
    <citation type="submission" date="2014-04" db="EMBL/GenBank/DDBJ databases">
        <authorList>
            <consortium name="DOE Joint Genome Institute"/>
            <person name="Kuo A."/>
            <person name="Kohler A."/>
            <person name="Nagy L.G."/>
            <person name="Floudas D."/>
            <person name="Copeland A."/>
            <person name="Barry K.W."/>
            <person name="Cichocki N."/>
            <person name="Veneault-Fourrey C."/>
            <person name="LaButti K."/>
            <person name="Lindquist E.A."/>
            <person name="Lipzen A."/>
            <person name="Lundell T."/>
            <person name="Morin E."/>
            <person name="Murat C."/>
            <person name="Sun H."/>
            <person name="Tunlid A."/>
            <person name="Henrissat B."/>
            <person name="Grigoriev I.V."/>
            <person name="Hibbett D.S."/>
            <person name="Martin F."/>
            <person name="Nordberg H.P."/>
            <person name="Cantor M.N."/>
            <person name="Hua S.X."/>
        </authorList>
    </citation>
    <scope>NUCLEOTIDE SEQUENCE [LARGE SCALE GENOMIC DNA]</scope>
    <source>
        <strain evidence="1 2">Foug A</strain>
    </source>
</reference>
<evidence type="ECO:0000313" key="1">
    <source>
        <dbReference type="EMBL" id="KIM63740.1"/>
    </source>
</evidence>
<dbReference type="HOGENOM" id="CLU_2028113_0_0_1"/>
<reference evidence="2" key="2">
    <citation type="submission" date="2015-01" db="EMBL/GenBank/DDBJ databases">
        <title>Evolutionary Origins and Diversification of the Mycorrhizal Mutualists.</title>
        <authorList>
            <consortium name="DOE Joint Genome Institute"/>
            <consortium name="Mycorrhizal Genomics Consortium"/>
            <person name="Kohler A."/>
            <person name="Kuo A."/>
            <person name="Nagy L.G."/>
            <person name="Floudas D."/>
            <person name="Copeland A."/>
            <person name="Barry K.W."/>
            <person name="Cichocki N."/>
            <person name="Veneault-Fourrey C."/>
            <person name="LaButti K."/>
            <person name="Lindquist E.A."/>
            <person name="Lipzen A."/>
            <person name="Lundell T."/>
            <person name="Morin E."/>
            <person name="Murat C."/>
            <person name="Riley R."/>
            <person name="Ohm R."/>
            <person name="Sun H."/>
            <person name="Tunlid A."/>
            <person name="Henrissat B."/>
            <person name="Grigoriev I.V."/>
            <person name="Hibbett D.S."/>
            <person name="Martin F."/>
        </authorList>
    </citation>
    <scope>NUCLEOTIDE SEQUENCE [LARGE SCALE GENOMIC DNA]</scope>
    <source>
        <strain evidence="2">Foug A</strain>
    </source>
</reference>
<organism evidence="1 2">
    <name type="scientific">Scleroderma citrinum Foug A</name>
    <dbReference type="NCBI Taxonomy" id="1036808"/>
    <lineage>
        <taxon>Eukaryota</taxon>
        <taxon>Fungi</taxon>
        <taxon>Dikarya</taxon>
        <taxon>Basidiomycota</taxon>
        <taxon>Agaricomycotina</taxon>
        <taxon>Agaricomycetes</taxon>
        <taxon>Agaricomycetidae</taxon>
        <taxon>Boletales</taxon>
        <taxon>Sclerodermatineae</taxon>
        <taxon>Sclerodermataceae</taxon>
        <taxon>Scleroderma</taxon>
    </lineage>
</organism>
<evidence type="ECO:0000313" key="2">
    <source>
        <dbReference type="Proteomes" id="UP000053989"/>
    </source>
</evidence>
<protein>
    <submittedName>
        <fullName evidence="1">Uncharacterized protein</fullName>
    </submittedName>
</protein>
<proteinExistence type="predicted"/>
<name>A0A0C3DSZ4_9AGAM</name>
<dbReference type="InParanoid" id="A0A0C3DSZ4"/>
<keyword evidence="2" id="KW-1185">Reference proteome</keyword>
<sequence>MHYPFYAFCSNAFCRIQLYSWTLGTGLAVRGSRPGRVRADHLFDFTYVLLAALIVILRPLEAWFRYTTGHCLLVSNFLPGSLILVTKSPNYYTYISLPPLERRCMAEPWTITVVDIEQWTHA</sequence>
<dbReference type="EMBL" id="KN822032">
    <property type="protein sequence ID" value="KIM63740.1"/>
    <property type="molecule type" value="Genomic_DNA"/>
</dbReference>
<dbReference type="Proteomes" id="UP000053989">
    <property type="component" value="Unassembled WGS sequence"/>
</dbReference>
<dbReference type="AlphaFoldDB" id="A0A0C3DSZ4"/>